<organism evidence="1 2">
    <name type="scientific">Thiothrix nivea (strain ATCC 35100 / DSM 5205 / JP2)</name>
    <dbReference type="NCBI Taxonomy" id="870187"/>
    <lineage>
        <taxon>Bacteria</taxon>
        <taxon>Pseudomonadati</taxon>
        <taxon>Pseudomonadota</taxon>
        <taxon>Gammaproteobacteria</taxon>
        <taxon>Thiotrichales</taxon>
        <taxon>Thiotrichaceae</taxon>
        <taxon>Thiothrix</taxon>
    </lineage>
</organism>
<dbReference type="EMBL" id="JH651384">
    <property type="protein sequence ID" value="EIJ36195.1"/>
    <property type="molecule type" value="Genomic_DNA"/>
</dbReference>
<keyword evidence="2" id="KW-1185">Reference proteome</keyword>
<dbReference type="OrthoDB" id="5623831at2"/>
<name>A0A656HME1_THINJ</name>
<dbReference type="Proteomes" id="UP000005317">
    <property type="component" value="Unassembled WGS sequence"/>
</dbReference>
<evidence type="ECO:0000313" key="2">
    <source>
        <dbReference type="Proteomes" id="UP000005317"/>
    </source>
</evidence>
<dbReference type="RefSeq" id="WP_002710080.1">
    <property type="nucleotide sequence ID" value="NZ_JH651384.1"/>
</dbReference>
<gene>
    <name evidence="1" type="ORF">Thini_3691</name>
</gene>
<dbReference type="AlphaFoldDB" id="A0A656HME1"/>
<reference evidence="2" key="1">
    <citation type="journal article" date="2011" name="Stand. Genomic Sci.">
        <title>Genome sequence of the filamentous, gliding Thiothrix nivea neotype strain (JP2(T)).</title>
        <authorList>
            <person name="Lapidus A."/>
            <person name="Nolan M."/>
            <person name="Lucas S."/>
            <person name="Glavina Del Rio T."/>
            <person name="Tice H."/>
            <person name="Cheng J.F."/>
            <person name="Tapia R."/>
            <person name="Han C."/>
            <person name="Goodwin L."/>
            <person name="Pitluck S."/>
            <person name="Liolios K."/>
            <person name="Pagani I."/>
            <person name="Ivanova N."/>
            <person name="Huntemann M."/>
            <person name="Mavromatis K."/>
            <person name="Mikhailova N."/>
            <person name="Pati A."/>
            <person name="Chen A."/>
            <person name="Palaniappan K."/>
            <person name="Land M."/>
            <person name="Brambilla E.M."/>
            <person name="Rohde M."/>
            <person name="Abt B."/>
            <person name="Verbarg S."/>
            <person name="Goker M."/>
            <person name="Bristow J."/>
            <person name="Eisen J.A."/>
            <person name="Markowitz V."/>
            <person name="Hugenholtz P."/>
            <person name="Kyrpides N.C."/>
            <person name="Klenk H.P."/>
            <person name="Woyke T."/>
        </authorList>
    </citation>
    <scope>NUCLEOTIDE SEQUENCE [LARGE SCALE GENOMIC DNA]</scope>
    <source>
        <strain evidence="2">ATCC 35100 / DSM 5205 / JP2</strain>
    </source>
</reference>
<protein>
    <submittedName>
        <fullName evidence="1">Uncharacterized protein</fullName>
    </submittedName>
</protein>
<proteinExistence type="predicted"/>
<evidence type="ECO:0000313" key="1">
    <source>
        <dbReference type="EMBL" id="EIJ36195.1"/>
    </source>
</evidence>
<sequence>MSKKPSSGSFDIFLGMEYVGGRSSLCLSFGAGLFRKLGWSSGDWLEFDTSEPGKIAFKQIEEPAETVFNARKIKLQSGFYKICFYSALFKCPKSVELSKEKASFNVDTWTLTLEIPEEYRVSQEVLNQPRALSVDDIASAFSKL</sequence>
<accession>A0A656HME1</accession>